<evidence type="ECO:0000256" key="1">
    <source>
        <dbReference type="ARBA" id="ARBA00038097"/>
    </source>
</evidence>
<evidence type="ECO:0000313" key="5">
    <source>
        <dbReference type="Proteomes" id="UP001392437"/>
    </source>
</evidence>
<gene>
    <name evidence="4" type="ORF">PG999_003618</name>
</gene>
<dbReference type="AlphaFoldDB" id="A0AAW0R463"/>
<keyword evidence="5" id="KW-1185">Reference proteome</keyword>
<keyword evidence="2" id="KW-0732">Signal</keyword>
<dbReference type="Pfam" id="PF12697">
    <property type="entry name" value="Abhydrolase_6"/>
    <property type="match status" value="1"/>
</dbReference>
<dbReference type="SUPFAM" id="SSF53474">
    <property type="entry name" value="alpha/beta-Hydrolases"/>
    <property type="match status" value="1"/>
</dbReference>
<comment type="similarity">
    <text evidence="1">Belongs to the peptidase S33 family. ABHD4/ABHD5 subfamily.</text>
</comment>
<dbReference type="EMBL" id="JAQQWP010000003">
    <property type="protein sequence ID" value="KAK8123700.1"/>
    <property type="molecule type" value="Genomic_DNA"/>
</dbReference>
<dbReference type="InterPro" id="IPR000073">
    <property type="entry name" value="AB_hydrolase_1"/>
</dbReference>
<feature type="chain" id="PRO_5043732357" description="AB hydrolase-1 domain-containing protein" evidence="2">
    <location>
        <begin position="19"/>
        <end position="384"/>
    </location>
</feature>
<name>A0AAW0R463_9PEZI</name>
<dbReference type="PANTHER" id="PTHR42886">
    <property type="entry name" value="RE40534P-RELATED"/>
    <property type="match status" value="1"/>
</dbReference>
<reference evidence="4 5" key="1">
    <citation type="submission" date="2023-01" db="EMBL/GenBank/DDBJ databases">
        <title>Analysis of 21 Apiospora genomes using comparative genomics revels a genus with tremendous synthesis potential of carbohydrate active enzymes and secondary metabolites.</title>
        <authorList>
            <person name="Sorensen T."/>
        </authorList>
    </citation>
    <scope>NUCLEOTIDE SEQUENCE [LARGE SCALE GENOMIC DNA]</scope>
    <source>
        <strain evidence="4 5">CBS 117206</strain>
    </source>
</reference>
<evidence type="ECO:0000256" key="2">
    <source>
        <dbReference type="SAM" id="SignalP"/>
    </source>
</evidence>
<organism evidence="4 5">
    <name type="scientific">Apiospora kogelbergensis</name>
    <dbReference type="NCBI Taxonomy" id="1337665"/>
    <lineage>
        <taxon>Eukaryota</taxon>
        <taxon>Fungi</taxon>
        <taxon>Dikarya</taxon>
        <taxon>Ascomycota</taxon>
        <taxon>Pezizomycotina</taxon>
        <taxon>Sordariomycetes</taxon>
        <taxon>Xylariomycetidae</taxon>
        <taxon>Amphisphaeriales</taxon>
        <taxon>Apiosporaceae</taxon>
        <taxon>Apiospora</taxon>
    </lineage>
</organism>
<proteinExistence type="inferred from homology"/>
<dbReference type="Proteomes" id="UP001392437">
    <property type="component" value="Unassembled WGS sequence"/>
</dbReference>
<dbReference type="InterPro" id="IPR029058">
    <property type="entry name" value="AB_hydrolase_fold"/>
</dbReference>
<protein>
    <recommendedName>
        <fullName evidence="3">AB hydrolase-1 domain-containing protein</fullName>
    </recommendedName>
</protein>
<sequence length="384" mass="41185">MLFPILFSIHCFSALIAALPSQSENGTSQPHGCREVSIPITVEVPRFLISTEIRDDWDVAALVFNLTRRDSGQGFPLPITGNTAAPVKSTYDMGATFCGNGSTTLILTHGILESKRYWQPDFPDSDQYNFIEAAVAAGYSVLSYDRIGVGSSSRVNSITDAQFQVQVAVLNSLVDHVRDANTARKVALVGHSYGAYISIAAAAAAASNPSRNVSMGGVDAVILTGFAGGFSNFGPFLAGAGLRVARDRQPERWGALDPGYLTAVDAYADAYIYYHAGNFERRVAEWTHARGSEPFAVGELPSLLATNITYDTVTAPVQIVQGKYDVSACGGNCEGQLNKIRRNLSGASVVETVEDLPAGHNLNLHLVAPRAFELMFGFLKRQGL</sequence>
<feature type="domain" description="AB hydrolase-1" evidence="3">
    <location>
        <begin position="105"/>
        <end position="364"/>
    </location>
</feature>
<evidence type="ECO:0000313" key="4">
    <source>
        <dbReference type="EMBL" id="KAK8123700.1"/>
    </source>
</evidence>
<evidence type="ECO:0000259" key="3">
    <source>
        <dbReference type="Pfam" id="PF12697"/>
    </source>
</evidence>
<accession>A0AAW0R463</accession>
<dbReference type="PANTHER" id="PTHR42886:SF29">
    <property type="entry name" value="PUMMELIG, ISOFORM A"/>
    <property type="match status" value="1"/>
</dbReference>
<dbReference type="Gene3D" id="3.40.50.1820">
    <property type="entry name" value="alpha/beta hydrolase"/>
    <property type="match status" value="1"/>
</dbReference>
<comment type="caution">
    <text evidence="4">The sequence shown here is derived from an EMBL/GenBank/DDBJ whole genome shotgun (WGS) entry which is preliminary data.</text>
</comment>
<feature type="signal peptide" evidence="2">
    <location>
        <begin position="1"/>
        <end position="18"/>
    </location>
</feature>